<keyword evidence="3" id="KW-1185">Reference proteome</keyword>
<keyword evidence="1" id="KW-0472">Membrane</keyword>
<feature type="transmembrane region" description="Helical" evidence="1">
    <location>
        <begin position="75"/>
        <end position="94"/>
    </location>
</feature>
<proteinExistence type="predicted"/>
<reference evidence="2 3" key="1">
    <citation type="journal article" date="2023" name="Nat. Commun.">
        <title>Origin of minicircular mitochondrial genomes in red algae.</title>
        <authorList>
            <person name="Lee Y."/>
            <person name="Cho C.H."/>
            <person name="Lee Y.M."/>
            <person name="Park S.I."/>
            <person name="Yang J.H."/>
            <person name="West J.A."/>
            <person name="Bhattacharya D."/>
            <person name="Yoon H.S."/>
        </authorList>
    </citation>
    <scope>NUCLEOTIDE SEQUENCE [LARGE SCALE GENOMIC DNA]</scope>
    <source>
        <strain evidence="2 3">CCMP1338</strain>
        <tissue evidence="2">Whole cell</tissue>
    </source>
</reference>
<protein>
    <recommendedName>
        <fullName evidence="4">Transmembrane protein 242</fullName>
    </recommendedName>
</protein>
<evidence type="ECO:0008006" key="4">
    <source>
        <dbReference type="Google" id="ProtNLM"/>
    </source>
</evidence>
<dbReference type="Proteomes" id="UP001157974">
    <property type="component" value="Unassembled WGS sequence"/>
</dbReference>
<keyword evidence="1" id="KW-0812">Transmembrane</keyword>
<gene>
    <name evidence="2" type="ORF">NDN08_000661</name>
</gene>
<evidence type="ECO:0000313" key="2">
    <source>
        <dbReference type="EMBL" id="KAJ8904134.1"/>
    </source>
</evidence>
<dbReference type="EMBL" id="JAMWBK010000006">
    <property type="protein sequence ID" value="KAJ8904134.1"/>
    <property type="molecule type" value="Genomic_DNA"/>
</dbReference>
<name>A0AAV8UQ55_9RHOD</name>
<evidence type="ECO:0000256" key="1">
    <source>
        <dbReference type="SAM" id="Phobius"/>
    </source>
</evidence>
<organism evidence="2 3">
    <name type="scientific">Rhodosorus marinus</name>
    <dbReference type="NCBI Taxonomy" id="101924"/>
    <lineage>
        <taxon>Eukaryota</taxon>
        <taxon>Rhodophyta</taxon>
        <taxon>Stylonematophyceae</taxon>
        <taxon>Stylonematales</taxon>
        <taxon>Stylonemataceae</taxon>
        <taxon>Rhodosorus</taxon>
    </lineage>
</organism>
<evidence type="ECO:0000313" key="3">
    <source>
        <dbReference type="Proteomes" id="UP001157974"/>
    </source>
</evidence>
<sequence length="138" mass="15178">MATEDDIKRRLTLRRRRQDLLVWENFSDEEKAACRVGAKEAALGGLAGAGATTTVLALGRAAIRRDIRFPGYARWLVVPGLVACGGYFGAMSTIPKSMRRIMALDDSELAEIVQIEVENWNLGGVQSLSELKKNKAKE</sequence>
<comment type="caution">
    <text evidence="2">The sequence shown here is derived from an EMBL/GenBank/DDBJ whole genome shotgun (WGS) entry which is preliminary data.</text>
</comment>
<feature type="transmembrane region" description="Helical" evidence="1">
    <location>
        <begin position="41"/>
        <end position="63"/>
    </location>
</feature>
<dbReference type="AlphaFoldDB" id="A0AAV8UQ55"/>
<accession>A0AAV8UQ55</accession>
<keyword evidence="1" id="KW-1133">Transmembrane helix</keyword>